<gene>
    <name evidence="1" type="ORF">THIOM_001256</name>
</gene>
<proteinExistence type="predicted"/>
<sequence>MFFSGNGHKKIDEDIIKAVFSFLASQLWHIRLGADDLLQSRHDLCQYFAQGTDSRLNGFLPFIEVFFRFSQDLGYKYSKRLVDPGVGCGSQVRVKFTLYKVAAFFRYR</sequence>
<dbReference type="AlphaFoldDB" id="A0A176S479"/>
<comment type="caution">
    <text evidence="1">The sequence shown here is derived from an EMBL/GenBank/DDBJ whole genome shotgun (WGS) entry which is preliminary data.</text>
</comment>
<accession>A0A176S479</accession>
<reference evidence="1 2" key="1">
    <citation type="submission" date="2016-05" db="EMBL/GenBank/DDBJ databases">
        <title>Single-cell genome of chain-forming Candidatus Thiomargarita nelsonii and comparison to other large sulfur-oxidizing bacteria.</title>
        <authorList>
            <person name="Winkel M."/>
            <person name="Salman V."/>
            <person name="Woyke T."/>
            <person name="Schulz-Vogt H."/>
            <person name="Richter M."/>
            <person name="Flood B."/>
            <person name="Bailey J."/>
            <person name="Amann R."/>
            <person name="Mussmann M."/>
        </authorList>
    </citation>
    <scope>NUCLEOTIDE SEQUENCE [LARGE SCALE GENOMIC DNA]</scope>
    <source>
        <strain evidence="1 2">THI036</strain>
    </source>
</reference>
<keyword evidence="2" id="KW-1185">Reference proteome</keyword>
<evidence type="ECO:0000313" key="2">
    <source>
        <dbReference type="Proteomes" id="UP000076962"/>
    </source>
</evidence>
<name>A0A176S479_9GAMM</name>
<organism evidence="1 2">
    <name type="scientific">Candidatus Thiomargarita nelsonii</name>
    <dbReference type="NCBI Taxonomy" id="1003181"/>
    <lineage>
        <taxon>Bacteria</taxon>
        <taxon>Pseudomonadati</taxon>
        <taxon>Pseudomonadota</taxon>
        <taxon>Gammaproteobacteria</taxon>
        <taxon>Thiotrichales</taxon>
        <taxon>Thiotrichaceae</taxon>
        <taxon>Thiomargarita</taxon>
    </lineage>
</organism>
<evidence type="ECO:0000313" key="1">
    <source>
        <dbReference type="EMBL" id="OAD22922.1"/>
    </source>
</evidence>
<dbReference type="EMBL" id="LUTY01000661">
    <property type="protein sequence ID" value="OAD22922.1"/>
    <property type="molecule type" value="Genomic_DNA"/>
</dbReference>
<protein>
    <submittedName>
        <fullName evidence="1">Uncharacterized protein</fullName>
    </submittedName>
</protein>
<dbReference type="Proteomes" id="UP000076962">
    <property type="component" value="Unassembled WGS sequence"/>
</dbReference>